<evidence type="ECO:0000256" key="3">
    <source>
        <dbReference type="ARBA" id="ARBA00022679"/>
    </source>
</evidence>
<dbReference type="InterPro" id="IPR045801">
    <property type="entry name" value="MEKK4_N"/>
</dbReference>
<reference evidence="10 11" key="1">
    <citation type="journal article" date="2011" name="Cell">
        <title>The monarch butterfly genome yields insights into long-distance migration.</title>
        <authorList>
            <person name="Zhan S."/>
            <person name="Merlin C."/>
            <person name="Boore J.L."/>
            <person name="Reppert S.M."/>
        </authorList>
    </citation>
    <scope>NUCLEOTIDE SEQUENCE [LARGE SCALE GENOMIC DNA]</scope>
    <source>
        <strain evidence="10">F-2</strain>
    </source>
</reference>
<keyword evidence="4 7" id="KW-0547">Nucleotide-binding</keyword>
<dbReference type="PROSITE" id="PS00107">
    <property type="entry name" value="PROTEIN_KINASE_ATP"/>
    <property type="match status" value="1"/>
</dbReference>
<dbReference type="STRING" id="278856.A0A212FGP7"/>
<keyword evidence="11" id="KW-1185">Reference proteome</keyword>
<proteinExistence type="inferred from homology"/>
<dbReference type="Pfam" id="PF00069">
    <property type="entry name" value="Pkinase"/>
    <property type="match status" value="1"/>
</dbReference>
<evidence type="ECO:0000256" key="5">
    <source>
        <dbReference type="ARBA" id="ARBA00022777"/>
    </source>
</evidence>
<evidence type="ECO:0000256" key="8">
    <source>
        <dbReference type="SAM" id="MobiDB-lite"/>
    </source>
</evidence>
<dbReference type="GO" id="GO:0000165">
    <property type="term" value="P:MAPK cascade"/>
    <property type="evidence" value="ECO:0007669"/>
    <property type="project" value="InterPro"/>
</dbReference>
<comment type="similarity">
    <text evidence="1">Belongs to the protein kinase superfamily. STE Ser/Thr protein kinase family. MAP kinase kinase kinase subfamily.</text>
</comment>
<dbReference type="FunCoup" id="A0A212FGP7">
    <property type="interactions" value="1806"/>
</dbReference>
<dbReference type="eggNOG" id="KOG4645">
    <property type="taxonomic scope" value="Eukaryota"/>
</dbReference>
<evidence type="ECO:0000256" key="6">
    <source>
        <dbReference type="ARBA" id="ARBA00022840"/>
    </source>
</evidence>
<feature type="region of interest" description="Disordered" evidence="8">
    <location>
        <begin position="113"/>
        <end position="138"/>
    </location>
</feature>
<evidence type="ECO:0000256" key="2">
    <source>
        <dbReference type="ARBA" id="ARBA00022527"/>
    </source>
</evidence>
<keyword evidence="6 7" id="KW-0067">ATP-binding</keyword>
<gene>
    <name evidence="10" type="ORF">KGM_213875</name>
</gene>
<dbReference type="PROSITE" id="PS00108">
    <property type="entry name" value="PROTEIN_KINASE_ST"/>
    <property type="match status" value="1"/>
</dbReference>
<evidence type="ECO:0000259" key="9">
    <source>
        <dbReference type="PROSITE" id="PS50011"/>
    </source>
</evidence>
<dbReference type="GO" id="GO:0005524">
    <property type="term" value="F:ATP binding"/>
    <property type="evidence" value="ECO:0007669"/>
    <property type="project" value="UniProtKB-UniRule"/>
</dbReference>
<dbReference type="SMART" id="SM00220">
    <property type="entry name" value="S_TKc"/>
    <property type="match status" value="1"/>
</dbReference>
<feature type="compositionally biased region" description="Basic and acidic residues" evidence="8">
    <location>
        <begin position="426"/>
        <end position="451"/>
    </location>
</feature>
<keyword evidence="5 10" id="KW-0418">Kinase</keyword>
<dbReference type="InterPro" id="IPR008271">
    <property type="entry name" value="Ser/Thr_kinase_AS"/>
</dbReference>
<feature type="compositionally biased region" description="Low complexity" evidence="8">
    <location>
        <begin position="409"/>
        <end position="425"/>
    </location>
</feature>
<feature type="region of interest" description="Disordered" evidence="8">
    <location>
        <begin position="400"/>
        <end position="494"/>
    </location>
</feature>
<evidence type="ECO:0000256" key="1">
    <source>
        <dbReference type="ARBA" id="ARBA00006529"/>
    </source>
</evidence>
<evidence type="ECO:0000313" key="10">
    <source>
        <dbReference type="EMBL" id="OWR52915.1"/>
    </source>
</evidence>
<keyword evidence="2" id="KW-0723">Serine/threonine-protein kinase</keyword>
<keyword evidence="3" id="KW-0808">Transferase</keyword>
<dbReference type="InParanoid" id="A0A212FGP7"/>
<feature type="compositionally biased region" description="Basic and acidic residues" evidence="8">
    <location>
        <begin position="113"/>
        <end position="127"/>
    </location>
</feature>
<dbReference type="KEGG" id="dpl:KGM_213875"/>
<dbReference type="PANTHER" id="PTHR48016:SF32">
    <property type="entry name" value="MITOGEN-ACTIVATED PROTEIN KINASE KINASE KINASE 4"/>
    <property type="match status" value="1"/>
</dbReference>
<dbReference type="GO" id="GO:0004674">
    <property type="term" value="F:protein serine/threonine kinase activity"/>
    <property type="evidence" value="ECO:0007669"/>
    <property type="project" value="UniProtKB-KW"/>
</dbReference>
<feature type="region of interest" description="Disordered" evidence="8">
    <location>
        <begin position="974"/>
        <end position="995"/>
    </location>
</feature>
<evidence type="ECO:0000313" key="11">
    <source>
        <dbReference type="Proteomes" id="UP000007151"/>
    </source>
</evidence>
<dbReference type="PROSITE" id="PS50011">
    <property type="entry name" value="PROTEIN_KINASE_DOM"/>
    <property type="match status" value="1"/>
</dbReference>
<protein>
    <submittedName>
        <fullName evidence="10">Mitogen-activated protein kinase kinase kinase 4</fullName>
    </submittedName>
</protein>
<dbReference type="EMBL" id="AGBW02008612">
    <property type="protein sequence ID" value="OWR52915.1"/>
    <property type="molecule type" value="Genomic_DNA"/>
</dbReference>
<evidence type="ECO:0000256" key="4">
    <source>
        <dbReference type="ARBA" id="ARBA00022741"/>
    </source>
</evidence>
<dbReference type="InterPro" id="IPR000719">
    <property type="entry name" value="Prot_kinase_dom"/>
</dbReference>
<dbReference type="PANTHER" id="PTHR48016">
    <property type="entry name" value="MAP KINASE KINASE KINASE SSK2-RELATED-RELATED"/>
    <property type="match status" value="1"/>
</dbReference>
<dbReference type="Proteomes" id="UP000007151">
    <property type="component" value="Unassembled WGS sequence"/>
</dbReference>
<dbReference type="SUPFAM" id="SSF56112">
    <property type="entry name" value="Protein kinase-like (PK-like)"/>
    <property type="match status" value="1"/>
</dbReference>
<evidence type="ECO:0000256" key="7">
    <source>
        <dbReference type="PROSITE-ProRule" id="PRU10141"/>
    </source>
</evidence>
<feature type="compositionally biased region" description="Pro residues" evidence="8">
    <location>
        <begin position="893"/>
        <end position="903"/>
    </location>
</feature>
<dbReference type="InterPro" id="IPR011009">
    <property type="entry name" value="Kinase-like_dom_sf"/>
</dbReference>
<feature type="domain" description="Protein kinase" evidence="9">
    <location>
        <begin position="1131"/>
        <end position="1389"/>
    </location>
</feature>
<dbReference type="Pfam" id="PF19431">
    <property type="entry name" value="MEKK4_N"/>
    <property type="match status" value="2"/>
</dbReference>
<accession>A0A212FGP7</accession>
<dbReference type="InterPro" id="IPR017441">
    <property type="entry name" value="Protein_kinase_ATP_BS"/>
</dbReference>
<feature type="region of interest" description="Disordered" evidence="8">
    <location>
        <begin position="883"/>
        <end position="906"/>
    </location>
</feature>
<dbReference type="Gene3D" id="1.10.510.10">
    <property type="entry name" value="Transferase(Phosphotransferase) domain 1"/>
    <property type="match status" value="1"/>
</dbReference>
<name>A0A212FGP7_DANPL</name>
<comment type="caution">
    <text evidence="10">The sequence shown here is derived from an EMBL/GenBank/DDBJ whole genome shotgun (WGS) entry which is preliminary data.</text>
</comment>
<sequence length="1406" mass="158570">MSSGADNDWKKNLGFPINYDSGQSTDEDLDTKDVVMRHPQQSSKYLLAENGDGSEADLLGTTPPRACIRDKEKRRNIFDSGLYKPLVEGKSVIEPPLPPERFKKRTSLKLIRTKERDWKDGQRETRADSLPSPSPQAAVPTLVESCNRFMSLTSRLKCKEECEEVQERHQDDELPASRVDFHSTFSMLINMGNIDKGCRRTISHEEQVWQNELKDLIWLELKAKLAGRTLAAQDEELCVRRSLVSGIVQRIKEYRFENPTPCRHRARRLATIDDSAEDPQKTGSDEVVTENEEDFICICIDCTACTASVGAAMKQVASLLEAVDSAVELYPSSCAAAADHPALFEPEVTNRLKAMCLWYNTALHMRLKVMSVRRMLRYVREKTRRHYSVASNRKLSVAQRTSQVRFNVSTSPSDSNNSDASGNSDSRPEKHADGDADKDRSEKDEAEKGTDVVDSGYGRSDADTPEVVVSDPYSTTDTTVSSESGYTSEAEDPSDVFELGGLQDVAQLRLMGRTDVSAYRDYHYEMLKTQGVRRCMTFMNKMCNKLLNKVYLTLMDPQEPDGEHHKHQASDKNNYEFRRYGCWSEETLSMKLPSYRNHFLLLTTISMEAVHDYLTMRLEGRPDHPSCLTVKQLIHELKEGLDIAAETRASFARNVQAALRNARVAERARGELAHVLHTFDNTVETALQQYLSYLSKMSETEPLSRARLSSEWSFTSRLAARAPPAAYLAPPAFADMACNQLKRVLNRFEEKFHQVMDIEQSEHSEAEERYLVYALCRETQTIYSSEREAALQAAQWARSLAAKIAHTHRQHSDRIFECLMAIRDCLVRHTDIILEKSKPLTLEMPKDMRESLGGRVRELLLQVYKLGFELHMELHRFATPARPVPRRPVSLQPVPPSRPPPAATRPGTVLINTHMMHKELYRFVNETPQKTPTKGTSGSPRNIRFVRSESIGEEAEQPADDQAVMPSTDIEVLLSGPRGPESPVLRRRAPSPPRSDCKRVARAVIEFAKCWMKFVVERCDRGRGLRPRWASQGLEFLMLACDPCNTKHLTDEEFESPLPPCPATSPPSERDAPLLLHRLDDNVYSKRILEAVQHLDESRDEKLRSAKAVGRALESTVRSYEPKLRQLTFKWQRGLKIGAGTFGKVYTVVNTESGQVLAMKELSVGAGDRRALQRAANELRVLEGAVHPHLVRYYGCELHREEMLIFMELCVEGSLEALVATSGPLAEHTTRRYTKQLVSAVSELHSRSIAHRDIKSGNIFLTNEGHCLKLGDFGCAVKIRANTTAPGELQGFVGTQAYMAPEVFMKSSGHGRAADIWSLGCVVTEMASGKRPFSEYDSNYQIMFVVGMGGRPHIPDTLSEEGQMFCVSCLTHDPDQRPRAEALSLHHFLMVKSDDDYKCDPAYLMT</sequence>
<dbReference type="InterPro" id="IPR050538">
    <property type="entry name" value="MAP_kinase_kinase_kinase"/>
</dbReference>
<organism evidence="10 11">
    <name type="scientific">Danaus plexippus plexippus</name>
    <dbReference type="NCBI Taxonomy" id="278856"/>
    <lineage>
        <taxon>Eukaryota</taxon>
        <taxon>Metazoa</taxon>
        <taxon>Ecdysozoa</taxon>
        <taxon>Arthropoda</taxon>
        <taxon>Hexapoda</taxon>
        <taxon>Insecta</taxon>
        <taxon>Pterygota</taxon>
        <taxon>Neoptera</taxon>
        <taxon>Endopterygota</taxon>
        <taxon>Lepidoptera</taxon>
        <taxon>Glossata</taxon>
        <taxon>Ditrysia</taxon>
        <taxon>Papilionoidea</taxon>
        <taxon>Nymphalidae</taxon>
        <taxon>Danainae</taxon>
        <taxon>Danaini</taxon>
        <taxon>Danaina</taxon>
        <taxon>Danaus</taxon>
        <taxon>Danaus</taxon>
    </lineage>
</organism>
<feature type="compositionally biased region" description="Polar residues" evidence="8">
    <location>
        <begin position="472"/>
        <end position="487"/>
    </location>
</feature>
<feature type="binding site" evidence="7">
    <location>
        <position position="1160"/>
    </location>
    <ligand>
        <name>ATP</name>
        <dbReference type="ChEBI" id="CHEBI:30616"/>
    </ligand>
</feature>